<dbReference type="PANTHER" id="PTHR46332:SF5">
    <property type="entry name" value="ASPARTATE BETA-HYDROXYLASE DOMAIN CONTAINING 2"/>
    <property type="match status" value="1"/>
</dbReference>
<dbReference type="Gene3D" id="1.25.40.10">
    <property type="entry name" value="Tetratricopeptide repeat domain"/>
    <property type="match status" value="1"/>
</dbReference>
<dbReference type="GO" id="GO:0051213">
    <property type="term" value="F:dioxygenase activity"/>
    <property type="evidence" value="ECO:0007669"/>
    <property type="project" value="UniProtKB-KW"/>
</dbReference>
<name>A0A7X3G0V4_9BURK</name>
<keyword evidence="2" id="KW-0223">Dioxygenase</keyword>
<dbReference type="InterPro" id="IPR007803">
    <property type="entry name" value="Asp/Arg/Pro-Hydrxlase"/>
</dbReference>
<protein>
    <submittedName>
        <fullName evidence="5">Tetratricopeptide repeat protein</fullName>
    </submittedName>
</protein>
<sequence>MASNEGEIAAWERAAQAALKGANPRLAAQLWQRILQQVPTHGPALLGMAQLHYRSGALPEARALLERLVAADGRDKQQWINLAVVCMAQHDEAREEEAIRRALVLEPTDLVALILRAGLLTRQGKRHAAARAHGAVAAVAPPLQQLPPELRPAVQEAMAYREQYDTDFGRFLDDHMAPLLRDLRGERVQRFTASLDIMLGRKRRYEPQPALFHFQGLAPITFFDRADFPWLDAFERELDAIRAEFLAAQAGAEGFTPYMQYGDDQPLRQWAELNNSLRWSAFHLVEAGKVNEANAARCPRTMALLAGAPQPDQPGRTPVAMFSVLKPKTRIPPHCGVSNVRLVTHVPLVVPPGCGFRVGNDVRAWEEGKAWVFDDTIEHEAWNDSDAARAILMFDIWHPHLTGPERALVTAMSDGMNAFSADEGSFGL</sequence>
<comment type="similarity">
    <text evidence="1">Belongs to the aspartyl/asparaginyl beta-hydroxylase family.</text>
</comment>
<dbReference type="SUPFAM" id="SSF48452">
    <property type="entry name" value="TPR-like"/>
    <property type="match status" value="1"/>
</dbReference>
<dbReference type="SUPFAM" id="SSF51197">
    <property type="entry name" value="Clavaminate synthase-like"/>
    <property type="match status" value="1"/>
</dbReference>
<evidence type="ECO:0000256" key="2">
    <source>
        <dbReference type="ARBA" id="ARBA00022964"/>
    </source>
</evidence>
<comment type="caution">
    <text evidence="5">The sequence shown here is derived from an EMBL/GenBank/DDBJ whole genome shotgun (WGS) entry which is preliminary data.</text>
</comment>
<dbReference type="Gene3D" id="2.60.120.330">
    <property type="entry name" value="B-lactam Antibiotic, Isopenicillin N Synthase, Chain"/>
    <property type="match status" value="1"/>
</dbReference>
<evidence type="ECO:0000313" key="6">
    <source>
        <dbReference type="Proteomes" id="UP000443353"/>
    </source>
</evidence>
<proteinExistence type="inferred from homology"/>
<dbReference type="Pfam" id="PF05118">
    <property type="entry name" value="Asp_Arg_Hydrox"/>
    <property type="match status" value="1"/>
</dbReference>
<evidence type="ECO:0000256" key="3">
    <source>
        <dbReference type="ARBA" id="ARBA00023002"/>
    </source>
</evidence>
<keyword evidence="3" id="KW-0560">Oxidoreductase</keyword>
<dbReference type="GO" id="GO:0016020">
    <property type="term" value="C:membrane"/>
    <property type="evidence" value="ECO:0007669"/>
    <property type="project" value="TreeGrafter"/>
</dbReference>
<dbReference type="AlphaFoldDB" id="A0A7X3G0V4"/>
<dbReference type="Pfam" id="PF14559">
    <property type="entry name" value="TPR_19"/>
    <property type="match status" value="1"/>
</dbReference>
<dbReference type="InterPro" id="IPR051821">
    <property type="entry name" value="Asp/Asn_beta-hydroxylase"/>
</dbReference>
<evidence type="ECO:0000313" key="5">
    <source>
        <dbReference type="EMBL" id="MVW61631.1"/>
    </source>
</evidence>
<feature type="domain" description="Aspartyl/asparaginy/proline hydroxylase" evidence="4">
    <location>
        <begin position="236"/>
        <end position="399"/>
    </location>
</feature>
<dbReference type="InterPro" id="IPR027443">
    <property type="entry name" value="IPNS-like_sf"/>
</dbReference>
<reference evidence="5 6" key="1">
    <citation type="submission" date="2019-12" db="EMBL/GenBank/DDBJ databases">
        <authorList>
            <person name="Li C."/>
            <person name="Zhao J."/>
        </authorList>
    </citation>
    <scope>NUCLEOTIDE SEQUENCE [LARGE SCALE GENOMIC DNA]</scope>
    <source>
        <strain evidence="5 6">NEAU-DD11</strain>
    </source>
</reference>
<accession>A0A7X3G0V4</accession>
<dbReference type="EMBL" id="WSES01000005">
    <property type="protein sequence ID" value="MVW61631.1"/>
    <property type="molecule type" value="Genomic_DNA"/>
</dbReference>
<organism evidence="5 6">
    <name type="scientific">Massilia cellulosiltytica</name>
    <dbReference type="NCBI Taxonomy" id="2683234"/>
    <lineage>
        <taxon>Bacteria</taxon>
        <taxon>Pseudomonadati</taxon>
        <taxon>Pseudomonadota</taxon>
        <taxon>Betaproteobacteria</taxon>
        <taxon>Burkholderiales</taxon>
        <taxon>Oxalobacteraceae</taxon>
        <taxon>Telluria group</taxon>
        <taxon>Massilia</taxon>
    </lineage>
</organism>
<gene>
    <name evidence="5" type="ORF">GPY61_16995</name>
</gene>
<dbReference type="RefSeq" id="WP_160409573.1">
    <property type="nucleotide sequence ID" value="NZ_WSES01000005.1"/>
</dbReference>
<dbReference type="Proteomes" id="UP000443353">
    <property type="component" value="Unassembled WGS sequence"/>
</dbReference>
<dbReference type="PANTHER" id="PTHR46332">
    <property type="entry name" value="ASPARTATE BETA-HYDROXYLASE DOMAIN-CONTAINING PROTEIN 2"/>
    <property type="match status" value="1"/>
</dbReference>
<keyword evidence="6" id="KW-1185">Reference proteome</keyword>
<evidence type="ECO:0000256" key="1">
    <source>
        <dbReference type="ARBA" id="ARBA00007730"/>
    </source>
</evidence>
<evidence type="ECO:0000259" key="4">
    <source>
        <dbReference type="Pfam" id="PF05118"/>
    </source>
</evidence>
<dbReference type="InterPro" id="IPR011990">
    <property type="entry name" value="TPR-like_helical_dom_sf"/>
</dbReference>